<dbReference type="Proteomes" id="UP000029844">
    <property type="component" value="Unassembled WGS sequence"/>
</dbReference>
<name>A0A099WD37_9LIST</name>
<dbReference type="RefSeq" id="WP_036083763.1">
    <property type="nucleotide sequence ID" value="NZ_CBCSHQ010000006.1"/>
</dbReference>
<dbReference type="STRING" id="1552123.EP57_02145"/>
<accession>A0A099WD37</accession>
<sequence length="389" mass="44132">MNWLFAYDHKFYESDEKVFSKTAFPYETWQRYLTHCDTLTVACRLYPFTKSKQAYSVSSGERVSFTAIPNPSSYAYFMPYNPAIQAMRKAVSQADAVIARLPSQIGFLAVKVARELGKPYAVEVVGDPKETYRLHGSLKAKLYAPVAERTMLKTVAQAPFALYITEKELQTLYPTKGVQVSCSNTELPDFVDDVLIEERKQRDLNQKIVFGMMGSLDSQYKGLDVAIKALARLQTELPPFEFRILGSGVSGKWKQLATESGLKESVIFCGTKPAHEVFDWLPDIDIYLQPSRTEGQGRSVIEAMAMGCPVITSNVGGMKELAETNMRFESENDAELAAIIVKLTENHALYIEQIERNYIKAQQFSKEVLIKKRKNHYQKFMNWIEGQNK</sequence>
<evidence type="ECO:0000313" key="2">
    <source>
        <dbReference type="Proteomes" id="UP000029844"/>
    </source>
</evidence>
<protein>
    <submittedName>
        <fullName evidence="1">Uncharacterized protein</fullName>
    </submittedName>
</protein>
<dbReference type="PANTHER" id="PTHR12526">
    <property type="entry name" value="GLYCOSYLTRANSFERASE"/>
    <property type="match status" value="1"/>
</dbReference>
<dbReference type="PANTHER" id="PTHR12526:SF630">
    <property type="entry name" value="GLYCOSYLTRANSFERASE"/>
    <property type="match status" value="1"/>
</dbReference>
<gene>
    <name evidence="1" type="ORF">EP57_02145</name>
</gene>
<dbReference type="EMBL" id="JNFA01000004">
    <property type="protein sequence ID" value="KGL43694.1"/>
    <property type="molecule type" value="Genomic_DNA"/>
</dbReference>
<comment type="caution">
    <text evidence="1">The sequence shown here is derived from an EMBL/GenBank/DDBJ whole genome shotgun (WGS) entry which is preliminary data.</text>
</comment>
<dbReference type="AlphaFoldDB" id="A0A099WD37"/>
<dbReference type="SUPFAM" id="SSF53756">
    <property type="entry name" value="UDP-Glycosyltransferase/glycogen phosphorylase"/>
    <property type="match status" value="1"/>
</dbReference>
<dbReference type="CDD" id="cd03801">
    <property type="entry name" value="GT4_PimA-like"/>
    <property type="match status" value="1"/>
</dbReference>
<organism evidence="1 2">
    <name type="scientific">Listeria booriae</name>
    <dbReference type="NCBI Taxonomy" id="1552123"/>
    <lineage>
        <taxon>Bacteria</taxon>
        <taxon>Bacillati</taxon>
        <taxon>Bacillota</taxon>
        <taxon>Bacilli</taxon>
        <taxon>Bacillales</taxon>
        <taxon>Listeriaceae</taxon>
        <taxon>Listeria</taxon>
    </lineage>
</organism>
<dbReference type="eggNOG" id="COG0438">
    <property type="taxonomic scope" value="Bacteria"/>
</dbReference>
<dbReference type="GeneID" id="58716240"/>
<keyword evidence="2" id="KW-1185">Reference proteome</keyword>
<proteinExistence type="predicted"/>
<dbReference type="OrthoDB" id="9813638at2"/>
<evidence type="ECO:0000313" key="1">
    <source>
        <dbReference type="EMBL" id="KGL43694.1"/>
    </source>
</evidence>
<dbReference type="Gene3D" id="3.40.50.2000">
    <property type="entry name" value="Glycogen Phosphorylase B"/>
    <property type="match status" value="1"/>
</dbReference>
<reference evidence="1 2" key="1">
    <citation type="submission" date="2014-05" db="EMBL/GenBank/DDBJ databases">
        <title>Novel Listeriaceae from food processing environments.</title>
        <authorList>
            <person name="den Bakker H.C."/>
        </authorList>
    </citation>
    <scope>NUCLEOTIDE SEQUENCE [LARGE SCALE GENOMIC DNA]</scope>
    <source>
        <strain evidence="1 2">FSL A5-0281</strain>
    </source>
</reference>
<dbReference type="Pfam" id="PF13692">
    <property type="entry name" value="Glyco_trans_1_4"/>
    <property type="match status" value="1"/>
</dbReference>